<dbReference type="InterPro" id="IPR006665">
    <property type="entry name" value="OmpA-like"/>
</dbReference>
<evidence type="ECO:0000259" key="7">
    <source>
        <dbReference type="PROSITE" id="PS51123"/>
    </source>
</evidence>
<evidence type="ECO:0000313" key="9">
    <source>
        <dbReference type="Proteomes" id="UP000199687"/>
    </source>
</evidence>
<dbReference type="PANTHER" id="PTHR30329">
    <property type="entry name" value="STATOR ELEMENT OF FLAGELLAR MOTOR COMPLEX"/>
    <property type="match status" value="1"/>
</dbReference>
<dbReference type="PROSITE" id="PS51257">
    <property type="entry name" value="PROKAR_LIPOPROTEIN"/>
    <property type="match status" value="1"/>
</dbReference>
<dbReference type="InterPro" id="IPR050330">
    <property type="entry name" value="Bact_OuterMem_StrucFunc"/>
</dbReference>
<feature type="region of interest" description="Disordered" evidence="5">
    <location>
        <begin position="28"/>
        <end position="60"/>
    </location>
</feature>
<dbReference type="PRINTS" id="PR01023">
    <property type="entry name" value="NAFLGMOTY"/>
</dbReference>
<evidence type="ECO:0000313" key="8">
    <source>
        <dbReference type="EMBL" id="SER83451.1"/>
    </source>
</evidence>
<keyword evidence="2 4" id="KW-0472">Membrane</keyword>
<dbReference type="STRING" id="531814.SAMN04487944_1113"/>
<evidence type="ECO:0000256" key="6">
    <source>
        <dbReference type="SAM" id="SignalP"/>
    </source>
</evidence>
<name>A0A1H9SEQ4_9BACI</name>
<keyword evidence="3" id="KW-0998">Cell outer membrane</keyword>
<dbReference type="SUPFAM" id="SSF103088">
    <property type="entry name" value="OmpA-like"/>
    <property type="match status" value="1"/>
</dbReference>
<dbReference type="GO" id="GO:0009279">
    <property type="term" value="C:cell outer membrane"/>
    <property type="evidence" value="ECO:0007669"/>
    <property type="project" value="UniProtKB-SubCell"/>
</dbReference>
<dbReference type="PROSITE" id="PS51123">
    <property type="entry name" value="OMPA_2"/>
    <property type="match status" value="1"/>
</dbReference>
<protein>
    <submittedName>
        <fullName evidence="8">Outer membrane protein OmpA</fullName>
    </submittedName>
</protein>
<proteinExistence type="predicted"/>
<feature type="domain" description="OmpA-like" evidence="7">
    <location>
        <begin position="373"/>
        <end position="490"/>
    </location>
</feature>
<dbReference type="PANTHER" id="PTHR30329:SF21">
    <property type="entry name" value="LIPOPROTEIN YIAD-RELATED"/>
    <property type="match status" value="1"/>
</dbReference>
<feature type="signal peptide" evidence="6">
    <location>
        <begin position="1"/>
        <end position="21"/>
    </location>
</feature>
<organism evidence="8 9">
    <name type="scientific">Gracilibacillus ureilyticus</name>
    <dbReference type="NCBI Taxonomy" id="531814"/>
    <lineage>
        <taxon>Bacteria</taxon>
        <taxon>Bacillati</taxon>
        <taxon>Bacillota</taxon>
        <taxon>Bacilli</taxon>
        <taxon>Bacillales</taxon>
        <taxon>Bacillaceae</taxon>
        <taxon>Gracilibacillus</taxon>
    </lineage>
</organism>
<keyword evidence="6" id="KW-0732">Signal</keyword>
<dbReference type="Proteomes" id="UP000199687">
    <property type="component" value="Unassembled WGS sequence"/>
</dbReference>
<reference evidence="8 9" key="1">
    <citation type="submission" date="2016-10" db="EMBL/GenBank/DDBJ databases">
        <authorList>
            <person name="de Groot N.N."/>
        </authorList>
    </citation>
    <scope>NUCLEOTIDE SEQUENCE [LARGE SCALE GENOMIC DNA]</scope>
    <source>
        <strain evidence="8 9">CGMCC 1.7727</strain>
    </source>
</reference>
<dbReference type="OrthoDB" id="193257at2"/>
<evidence type="ECO:0000256" key="3">
    <source>
        <dbReference type="ARBA" id="ARBA00023237"/>
    </source>
</evidence>
<dbReference type="CDD" id="cd07185">
    <property type="entry name" value="OmpA_C-like"/>
    <property type="match status" value="1"/>
</dbReference>
<dbReference type="AlphaFoldDB" id="A0A1H9SEQ4"/>
<gene>
    <name evidence="8" type="ORF">SAMN04487944_1113</name>
</gene>
<accession>A0A1H9SEQ4</accession>
<dbReference type="RefSeq" id="WP_089741145.1">
    <property type="nucleotide sequence ID" value="NZ_FOGL01000011.1"/>
</dbReference>
<dbReference type="InterPro" id="IPR006664">
    <property type="entry name" value="OMP_bac"/>
</dbReference>
<evidence type="ECO:0000256" key="4">
    <source>
        <dbReference type="PROSITE-ProRule" id="PRU00473"/>
    </source>
</evidence>
<dbReference type="InterPro" id="IPR036737">
    <property type="entry name" value="OmpA-like_sf"/>
</dbReference>
<comment type="subcellular location">
    <subcellularLocation>
        <location evidence="1">Cell outer membrane</location>
    </subcellularLocation>
</comment>
<evidence type="ECO:0000256" key="1">
    <source>
        <dbReference type="ARBA" id="ARBA00004442"/>
    </source>
</evidence>
<feature type="chain" id="PRO_5038654218" evidence="6">
    <location>
        <begin position="22"/>
        <end position="490"/>
    </location>
</feature>
<dbReference type="EMBL" id="FOGL01000011">
    <property type="protein sequence ID" value="SER83451.1"/>
    <property type="molecule type" value="Genomic_DNA"/>
</dbReference>
<keyword evidence="9" id="KW-1185">Reference proteome</keyword>
<evidence type="ECO:0000256" key="5">
    <source>
        <dbReference type="SAM" id="MobiDB-lite"/>
    </source>
</evidence>
<evidence type="ECO:0000256" key="2">
    <source>
        <dbReference type="ARBA" id="ARBA00023136"/>
    </source>
</evidence>
<feature type="compositionally biased region" description="Low complexity" evidence="5">
    <location>
        <begin position="32"/>
        <end position="48"/>
    </location>
</feature>
<dbReference type="PRINTS" id="PR01021">
    <property type="entry name" value="OMPADOMAIN"/>
</dbReference>
<dbReference type="Pfam" id="PF00691">
    <property type="entry name" value="OmpA"/>
    <property type="match status" value="1"/>
</dbReference>
<dbReference type="Gene3D" id="3.30.1330.60">
    <property type="entry name" value="OmpA-like domain"/>
    <property type="match status" value="1"/>
</dbReference>
<sequence length="490" mass="55226">MYKKRNMLFSPIILISLVIIASCNNEPNTAPSEQETSESVSENTTSQNVENTGTEKTDQSILDKAANAEETVNAETETTQPVNDKLAYEIGDKKVFLGGTMIETDHQIIIEGQSNLIEGAKVNGKVSVNEDEYAADVTAKVDNQGEFHLEIPHHDRDNVETTVSLSFEFDLTEQTDLVERLYGDRGQNLEGPYIYKHQGDRGGGSPQNIFKMAHTETTFVTGNELAIRHFQEPDWFPIPEDLGDPNVWIEIEEKNNDKEFLYILARSNLLEGSIVDGEYNFESDSARVGPDGSFQLKIPYVYREDKQLIIEFNPSRMSQWNIIEETYGSKGQKLTGNLVTIPPYSSNQIIQKTIDSESTEVVVPDEVDLTMDGSEVLMQLPDNLLFDFDKYQLKNNAKSVLNEISETLSQFDDVEIQISGHTDNIGDDDYNQELSENRANEVKKYLQEKIGSEISFTTIGYGETRPISSNDTEEGQAKNRRVEISIDLRR</sequence>